<dbReference type="Proteomes" id="UP000298111">
    <property type="component" value="Unassembled WGS sequence"/>
</dbReference>
<reference evidence="2 3" key="1">
    <citation type="submission" date="2018-10" db="EMBL/GenBank/DDBJ databases">
        <title>Isolation of pseudouridimycin from Streptomyces albus DSM 40763.</title>
        <authorList>
            <person name="Rosenqvist P."/>
            <person name="Metsae-Ketelae M."/>
            <person name="Virta P."/>
        </authorList>
    </citation>
    <scope>NUCLEOTIDE SEQUENCE [LARGE SCALE GENOMIC DNA]</scope>
    <source>
        <strain evidence="2 3">DSM 40763</strain>
    </source>
</reference>
<dbReference type="PANTHER" id="PTHR12110">
    <property type="entry name" value="HYDROXYPYRUVATE ISOMERASE"/>
    <property type="match status" value="1"/>
</dbReference>
<protein>
    <submittedName>
        <fullName evidence="2">Sugar phosphate isomerase/epimerase</fullName>
    </submittedName>
</protein>
<evidence type="ECO:0000313" key="2">
    <source>
        <dbReference type="EMBL" id="TGG80425.1"/>
    </source>
</evidence>
<name>A0A8H1QPK1_9ACTN</name>
<dbReference type="InterPro" id="IPR013022">
    <property type="entry name" value="Xyl_isomerase-like_TIM-brl"/>
</dbReference>
<dbReference type="Pfam" id="PF01261">
    <property type="entry name" value="AP_endonuc_2"/>
    <property type="match status" value="1"/>
</dbReference>
<proteinExistence type="predicted"/>
<dbReference type="InterPro" id="IPR036237">
    <property type="entry name" value="Xyl_isomerase-like_sf"/>
</dbReference>
<dbReference type="AlphaFoldDB" id="A0A8H1QPK1"/>
<dbReference type="InterPro" id="IPR050312">
    <property type="entry name" value="IolE/XylAMocC-like"/>
</dbReference>
<feature type="domain" description="Xylose isomerase-like TIM barrel" evidence="1">
    <location>
        <begin position="33"/>
        <end position="263"/>
    </location>
</feature>
<keyword evidence="2" id="KW-0413">Isomerase</keyword>
<dbReference type="GeneID" id="75180796"/>
<sequence length="297" mass="31605">MPDQENPPAGGAAARCAGIGDEAAQDLEGQLGALRALGWHSIELRSIGGTALADLTPQQVHVLADRLRRAGVRAVCLDSRIGNWARPVTTPFDTDLAELDALLAQCELLGCRYVRVMSYPNDGLPPGEWEATVLRRLARLARRAEAAGVTLLHENCAGWAGDDAARMLRLLNEVDSPALRLLFDTGNGVAHGYDAAALLHDILPHVAHVHVKDARRTPHGAAYVLPGDGEARVTDCLRTLLDAGYRGAFSLEPHLAVQPHAGLRADTDAAHLFVAAGQRLAHLLTRLQQPAPAPGAP</sequence>
<dbReference type="SUPFAM" id="SSF51658">
    <property type="entry name" value="Xylose isomerase-like"/>
    <property type="match status" value="1"/>
</dbReference>
<evidence type="ECO:0000313" key="3">
    <source>
        <dbReference type="Proteomes" id="UP000298111"/>
    </source>
</evidence>
<organism evidence="2 3">
    <name type="scientific">Streptomyces albus</name>
    <dbReference type="NCBI Taxonomy" id="1888"/>
    <lineage>
        <taxon>Bacteria</taxon>
        <taxon>Bacillati</taxon>
        <taxon>Actinomycetota</taxon>
        <taxon>Actinomycetes</taxon>
        <taxon>Kitasatosporales</taxon>
        <taxon>Streptomycetaceae</taxon>
        <taxon>Streptomyces</taxon>
    </lineage>
</organism>
<dbReference type="Gene3D" id="3.20.20.150">
    <property type="entry name" value="Divalent-metal-dependent TIM barrel enzymes"/>
    <property type="match status" value="1"/>
</dbReference>
<comment type="caution">
    <text evidence="2">The sequence shown here is derived from an EMBL/GenBank/DDBJ whole genome shotgun (WGS) entry which is preliminary data.</text>
</comment>
<accession>A0A8H1QPK1</accession>
<dbReference type="EMBL" id="RCIY01000069">
    <property type="protein sequence ID" value="TGG80425.1"/>
    <property type="molecule type" value="Genomic_DNA"/>
</dbReference>
<evidence type="ECO:0000259" key="1">
    <source>
        <dbReference type="Pfam" id="PF01261"/>
    </source>
</evidence>
<dbReference type="GO" id="GO:0016853">
    <property type="term" value="F:isomerase activity"/>
    <property type="evidence" value="ECO:0007669"/>
    <property type="project" value="UniProtKB-KW"/>
</dbReference>
<gene>
    <name evidence="2" type="ORF">D8771_21720</name>
</gene>
<dbReference type="RefSeq" id="WP_135567309.1">
    <property type="nucleotide sequence ID" value="NZ_CP103060.1"/>
</dbReference>